<comment type="similarity">
    <text evidence="1">Belongs to the RecJ family.</text>
</comment>
<dbReference type="SUPFAM" id="SSF64182">
    <property type="entry name" value="DHH phosphoesterases"/>
    <property type="match status" value="1"/>
</dbReference>
<dbReference type="InterPro" id="IPR003156">
    <property type="entry name" value="DHHA1_dom"/>
</dbReference>
<evidence type="ECO:0000313" key="9">
    <source>
        <dbReference type="EMBL" id="KPX81332.1"/>
    </source>
</evidence>
<dbReference type="GO" id="GO:0006310">
    <property type="term" value="P:DNA recombination"/>
    <property type="evidence" value="ECO:0007669"/>
    <property type="project" value="InterPro"/>
</dbReference>
<dbReference type="EMBL" id="LJQT01000430">
    <property type="protein sequence ID" value="KPX81332.1"/>
    <property type="molecule type" value="Genomic_DNA"/>
</dbReference>
<dbReference type="InterPro" id="IPR041122">
    <property type="entry name" value="RecJ_OB"/>
</dbReference>
<dbReference type="PATRIC" id="fig|86176.4.peg.1575"/>
<comment type="caution">
    <text evidence="9">The sequence shown here is derived from an EMBL/GenBank/DDBJ whole genome shotgun (WGS) entry which is preliminary data.</text>
</comment>
<dbReference type="PANTHER" id="PTHR30255:SF2">
    <property type="entry name" value="SINGLE-STRANDED-DNA-SPECIFIC EXONUCLEASE RECJ"/>
    <property type="match status" value="1"/>
</dbReference>
<dbReference type="GO" id="GO:0006281">
    <property type="term" value="P:DNA repair"/>
    <property type="evidence" value="ECO:0007669"/>
    <property type="project" value="InterPro"/>
</dbReference>
<keyword evidence="3" id="KW-0540">Nuclease</keyword>
<evidence type="ECO:0000259" key="7">
    <source>
        <dbReference type="Pfam" id="PF02272"/>
    </source>
</evidence>
<dbReference type="Pfam" id="PF02272">
    <property type="entry name" value="DHHA1"/>
    <property type="match status" value="1"/>
</dbReference>
<dbReference type="GO" id="GO:0008409">
    <property type="term" value="F:5'-3' exonuclease activity"/>
    <property type="evidence" value="ECO:0007669"/>
    <property type="project" value="InterPro"/>
</dbReference>
<evidence type="ECO:0000256" key="1">
    <source>
        <dbReference type="ARBA" id="ARBA00005915"/>
    </source>
</evidence>
<keyword evidence="10" id="KW-1185">Reference proteome</keyword>
<dbReference type="Pfam" id="PF01368">
    <property type="entry name" value="DHH"/>
    <property type="match status" value="1"/>
</dbReference>
<evidence type="ECO:0000256" key="3">
    <source>
        <dbReference type="ARBA" id="ARBA00022722"/>
    </source>
</evidence>
<dbReference type="Pfam" id="PF17768">
    <property type="entry name" value="RecJ_OB"/>
    <property type="match status" value="1"/>
</dbReference>
<keyword evidence="4" id="KW-0378">Hydrolase</keyword>
<accession>A0A0P9VAP2</accession>
<evidence type="ECO:0000259" key="8">
    <source>
        <dbReference type="Pfam" id="PF17768"/>
    </source>
</evidence>
<evidence type="ECO:0000259" key="6">
    <source>
        <dbReference type="Pfam" id="PF01368"/>
    </source>
</evidence>
<dbReference type="Gene3D" id="3.10.310.30">
    <property type="match status" value="1"/>
</dbReference>
<dbReference type="Proteomes" id="UP000050455">
    <property type="component" value="Unassembled WGS sequence"/>
</dbReference>
<dbReference type="InterPro" id="IPR001667">
    <property type="entry name" value="DDH_dom"/>
</dbReference>
<feature type="domain" description="DDH" evidence="6">
    <location>
        <begin position="99"/>
        <end position="257"/>
    </location>
</feature>
<evidence type="ECO:0000313" key="10">
    <source>
        <dbReference type="Proteomes" id="UP000050455"/>
    </source>
</evidence>
<evidence type="ECO:0000256" key="5">
    <source>
        <dbReference type="ARBA" id="ARBA00022839"/>
    </source>
</evidence>
<dbReference type="PANTHER" id="PTHR30255">
    <property type="entry name" value="SINGLE-STRANDED-DNA-SPECIFIC EXONUCLEASE RECJ"/>
    <property type="match status" value="1"/>
</dbReference>
<dbReference type="InterPro" id="IPR038763">
    <property type="entry name" value="DHH_sf"/>
</dbReference>
<dbReference type="NCBIfam" id="TIGR00644">
    <property type="entry name" value="recJ"/>
    <property type="match status" value="1"/>
</dbReference>
<reference evidence="9 10" key="1">
    <citation type="submission" date="2015-09" db="EMBL/GenBank/DDBJ databases">
        <title>Genome announcement of multiple Pseudomonas syringae strains.</title>
        <authorList>
            <person name="Thakur S."/>
            <person name="Wang P.W."/>
            <person name="Gong Y."/>
            <person name="Weir B.S."/>
            <person name="Guttman D.S."/>
        </authorList>
    </citation>
    <scope>NUCLEOTIDE SEQUENCE [LARGE SCALE GENOMIC DNA]</scope>
    <source>
        <strain evidence="9 10">ICMP6289</strain>
    </source>
</reference>
<gene>
    <name evidence="9" type="ORF">ALO64_04945</name>
</gene>
<evidence type="ECO:0000256" key="4">
    <source>
        <dbReference type="ARBA" id="ARBA00022801"/>
    </source>
</evidence>
<sequence>MACGRTRLTAAGSDRKNIHRHCKENQLTRMRIEPRLLPDTLPFLGDLPPLLTRLYAARGVACEAELDKSLTRLIPYQQLKGIDAAVDLLVTALQEGQRMLIVGDFDADGATASTVGVLGLRLLGAAHVDYLVPNRFEYGYSLTPEIVEVALQREPQLLITVDNGISSVEGVAAAKAAGLQVLVTDHHLPGHELPAADAIVNPNQPGCTFPSKSLAGVGVIFYVLMALRARLRDTGWFESNQRAQPNLGELLDLVALGSVADVVPLDANNRILVHQGLMRIRAGRARPGLRAILEVARRESSRITSTDLGFIIGPRLNAAGRLDDMSLGIECLLCDDPTLAREMAVQLDELNQDRKSIEQGMQREALAQLKDLPLESMPFGLCLFDAEWHQGVIGILASRLKERYHRPTIAFASAAEGVLKGSARSVPGFHIRDALDAVAASHPHLISKFGGHAMAAGLSLPEENFPAFAEAFDLEVRRQLDEQDLTGRLLSDGSLAVEEFHLELARALRNAGPWGQHFPEPLFHGIFQLVEQRVVGERHLKMVLKTECGSVKLDGIAFGVDRDIWPNPNIRWVELAYKLDLNEFRGNETVQLMVVHIAPR</sequence>
<feature type="domain" description="DHHA1" evidence="7">
    <location>
        <begin position="384"/>
        <end position="475"/>
    </location>
</feature>
<organism evidence="9 10">
    <name type="scientific">Pseudomonas meliae</name>
    <dbReference type="NCBI Taxonomy" id="86176"/>
    <lineage>
        <taxon>Bacteria</taxon>
        <taxon>Pseudomonadati</taxon>
        <taxon>Pseudomonadota</taxon>
        <taxon>Gammaproteobacteria</taxon>
        <taxon>Pseudomonadales</taxon>
        <taxon>Pseudomonadaceae</taxon>
        <taxon>Pseudomonas</taxon>
    </lineage>
</organism>
<dbReference type="InterPro" id="IPR051673">
    <property type="entry name" value="SSDNA_exonuclease_RecJ"/>
</dbReference>
<keyword evidence="5 9" id="KW-0269">Exonuclease</keyword>
<protein>
    <recommendedName>
        <fullName evidence="2">Single-stranded-DNA-specific exonuclease RecJ</fullName>
    </recommendedName>
</protein>
<proteinExistence type="inferred from homology"/>
<dbReference type="GO" id="GO:0003676">
    <property type="term" value="F:nucleic acid binding"/>
    <property type="evidence" value="ECO:0007669"/>
    <property type="project" value="InterPro"/>
</dbReference>
<dbReference type="AlphaFoldDB" id="A0A0P9VAP2"/>
<evidence type="ECO:0000256" key="2">
    <source>
        <dbReference type="ARBA" id="ARBA00019841"/>
    </source>
</evidence>
<feature type="domain" description="RecJ OB" evidence="8">
    <location>
        <begin position="492"/>
        <end position="595"/>
    </location>
</feature>
<name>A0A0P9VAP2_9PSED</name>
<dbReference type="Gene3D" id="3.90.1640.30">
    <property type="match status" value="1"/>
</dbReference>
<dbReference type="InterPro" id="IPR004610">
    <property type="entry name" value="RecJ"/>
</dbReference>
<dbReference type="FunFam" id="3.90.1640.30:FF:000001">
    <property type="entry name" value="Single-stranded-DNA-specific exonuclease RecJ"/>
    <property type="match status" value="1"/>
</dbReference>